<organism evidence="5 6">
    <name type="scientific">Lonsdalea britannica</name>
    <dbReference type="NCBI Taxonomy" id="1082704"/>
    <lineage>
        <taxon>Bacteria</taxon>
        <taxon>Pseudomonadati</taxon>
        <taxon>Pseudomonadota</taxon>
        <taxon>Gammaproteobacteria</taxon>
        <taxon>Enterobacterales</taxon>
        <taxon>Pectobacteriaceae</taxon>
        <taxon>Lonsdalea</taxon>
    </lineage>
</organism>
<sequence length="492" mass="53060">MNRLVRYTSLYQGAPALIALLLAGCVTPPSAEVPDTGSKVAALKAREAMVAGHPALIGSRAPDRWWTLFNDATLIQLESEVGANLDLRTAALRIDESRVQSGLVDASRRPSLSARSGYASSAISENSPTHRLGAPTSSYDTWSLGMEAAWELDLWGHLRRRGESAQANLQAAYYGRDAAEVSVTAEVARTYILLRGIQAQVSLVDANQRIARDLVRMAESRERNGVANRFDAASARADAAALEARLTDLDHQRATLMNALALLLGRAPRELDARLTSAALPSMPAQLPIGVPSDLARNRPDILQAEAKLHAAVADIGAAEADFYPRISLTGSLGVQGFNLTDLGSWDSRQFSVGPTLYLPIFEGGRLRRQLELSETRMSLAAVYYQQTVLRAWHEVDNALGAYASEGKRHELLQTAVENNQVALSVAQRSYQEGSADFTTVLIARRTLLASQADLSDCATASALAVVSLYRALGGGWSANLQAETAKDRIRS</sequence>
<dbReference type="Gene3D" id="2.20.200.10">
    <property type="entry name" value="Outer membrane efflux proteins (OEP)"/>
    <property type="match status" value="1"/>
</dbReference>
<dbReference type="PANTHER" id="PTHR30203:SF25">
    <property type="entry name" value="OUTER MEMBRANE PROTEIN-RELATED"/>
    <property type="match status" value="1"/>
</dbReference>
<name>A0AAD0SGT1_9GAMM</name>
<evidence type="ECO:0000256" key="1">
    <source>
        <dbReference type="ARBA" id="ARBA00004459"/>
    </source>
</evidence>
<keyword evidence="3" id="KW-0564">Palmitate</keyword>
<dbReference type="NCBIfam" id="TIGR01845">
    <property type="entry name" value="outer_NodT"/>
    <property type="match status" value="1"/>
</dbReference>
<dbReference type="EMBL" id="CP023009">
    <property type="protein sequence ID" value="AXW87524.1"/>
    <property type="molecule type" value="Genomic_DNA"/>
</dbReference>
<dbReference type="SUPFAM" id="SSF56954">
    <property type="entry name" value="Outer membrane efflux proteins (OEP)"/>
    <property type="match status" value="1"/>
</dbReference>
<keyword evidence="4" id="KW-0175">Coiled coil</keyword>
<proteinExistence type="inferred from homology"/>
<dbReference type="InterPro" id="IPR003423">
    <property type="entry name" value="OMP_efflux"/>
</dbReference>
<keyword evidence="3" id="KW-1134">Transmembrane beta strand</keyword>
<keyword evidence="3" id="KW-0732">Signal</keyword>
<dbReference type="Pfam" id="PF02321">
    <property type="entry name" value="OEP"/>
    <property type="match status" value="2"/>
</dbReference>
<dbReference type="Gene3D" id="1.20.1600.10">
    <property type="entry name" value="Outer membrane efflux proteins (OEP)"/>
    <property type="match status" value="1"/>
</dbReference>
<comment type="similarity">
    <text evidence="2 3">Belongs to the outer membrane factor (OMF) (TC 1.B.17) family.</text>
</comment>
<dbReference type="PROSITE" id="PS51257">
    <property type="entry name" value="PROKAR_LIPOPROTEIN"/>
    <property type="match status" value="1"/>
</dbReference>
<keyword evidence="3" id="KW-0472">Membrane</keyword>
<evidence type="ECO:0000256" key="3">
    <source>
        <dbReference type="RuleBase" id="RU362097"/>
    </source>
</evidence>
<gene>
    <name evidence="5" type="ORF">CKQ53_11375</name>
</gene>
<dbReference type="InterPro" id="IPR010131">
    <property type="entry name" value="MdtP/NodT-like"/>
</dbReference>
<feature type="chain" id="PRO_5041766652" evidence="3">
    <location>
        <begin position="32"/>
        <end position="492"/>
    </location>
</feature>
<evidence type="ECO:0000313" key="5">
    <source>
        <dbReference type="EMBL" id="AXW87524.1"/>
    </source>
</evidence>
<keyword evidence="3" id="KW-0449">Lipoprotein</keyword>
<dbReference type="PANTHER" id="PTHR30203">
    <property type="entry name" value="OUTER MEMBRANE CATION EFFLUX PROTEIN"/>
    <property type="match status" value="1"/>
</dbReference>
<dbReference type="Proteomes" id="UP000263881">
    <property type="component" value="Chromosome"/>
</dbReference>
<evidence type="ECO:0000256" key="4">
    <source>
        <dbReference type="SAM" id="Coils"/>
    </source>
</evidence>
<dbReference type="RefSeq" id="WP_118895001.1">
    <property type="nucleotide sequence ID" value="NZ_CP023009.1"/>
</dbReference>
<dbReference type="GO" id="GO:0009279">
    <property type="term" value="C:cell outer membrane"/>
    <property type="evidence" value="ECO:0007669"/>
    <property type="project" value="UniProtKB-SubCell"/>
</dbReference>
<dbReference type="GO" id="GO:0015562">
    <property type="term" value="F:efflux transmembrane transporter activity"/>
    <property type="evidence" value="ECO:0007669"/>
    <property type="project" value="InterPro"/>
</dbReference>
<dbReference type="KEGG" id="lbq:CKQ53_11375"/>
<evidence type="ECO:0000256" key="2">
    <source>
        <dbReference type="ARBA" id="ARBA00007613"/>
    </source>
</evidence>
<accession>A0AAD0SGT1</accession>
<protein>
    <submittedName>
        <fullName evidence="5">Multidrug transporter</fullName>
    </submittedName>
</protein>
<reference evidence="5 6" key="1">
    <citation type="submission" date="2017-08" db="EMBL/GenBank/DDBJ databases">
        <title>Comparative genomics of bacteria isolated from necrotic lesions of AOD affected trees.</title>
        <authorList>
            <person name="Doonan J."/>
            <person name="Denman S."/>
            <person name="McDonald J.E."/>
        </authorList>
    </citation>
    <scope>NUCLEOTIDE SEQUENCE [LARGE SCALE GENOMIC DNA]</scope>
    <source>
        <strain evidence="5 6">477</strain>
    </source>
</reference>
<keyword evidence="6" id="KW-1185">Reference proteome</keyword>
<comment type="subcellular location">
    <subcellularLocation>
        <location evidence="1 3">Cell outer membrane</location>
        <topology evidence="1 3">Lipid-anchor</topology>
    </subcellularLocation>
</comment>
<evidence type="ECO:0000313" key="6">
    <source>
        <dbReference type="Proteomes" id="UP000263881"/>
    </source>
</evidence>
<keyword evidence="3" id="KW-0812">Transmembrane</keyword>
<dbReference type="AlphaFoldDB" id="A0AAD0SGT1"/>
<feature type="signal peptide" evidence="3">
    <location>
        <begin position="1"/>
        <end position="31"/>
    </location>
</feature>
<feature type="coiled-coil region" evidence="4">
    <location>
        <begin position="232"/>
        <end position="259"/>
    </location>
</feature>